<reference evidence="13 14" key="1">
    <citation type="submission" date="2021-01" db="EMBL/GenBank/DDBJ databases">
        <title>Genomics of switchgrass bacterial isolates.</title>
        <authorList>
            <person name="Shade A."/>
        </authorList>
    </citation>
    <scope>NUCLEOTIDE SEQUENCE [LARGE SCALE GENOMIC DNA]</scope>
    <source>
        <strain evidence="13 14">PvP111</strain>
    </source>
</reference>
<protein>
    <recommendedName>
        <fullName evidence="4">diacylglycerol O-acyltransferase</fullName>
        <ecNumber evidence="4">2.3.1.20</ecNumber>
    </recommendedName>
</protein>
<evidence type="ECO:0000256" key="9">
    <source>
        <dbReference type="ARBA" id="ARBA00023315"/>
    </source>
</evidence>
<dbReference type="Pfam" id="PF03007">
    <property type="entry name" value="WS_DGAT_cat"/>
    <property type="match status" value="1"/>
</dbReference>
<proteinExistence type="inferred from homology"/>
<dbReference type="PANTHER" id="PTHR31650">
    <property type="entry name" value="O-ACYLTRANSFERASE (WSD1-LIKE) FAMILY PROTEIN"/>
    <property type="match status" value="1"/>
</dbReference>
<evidence type="ECO:0000256" key="1">
    <source>
        <dbReference type="ARBA" id="ARBA00004771"/>
    </source>
</evidence>
<evidence type="ECO:0000313" key="13">
    <source>
        <dbReference type="EMBL" id="MBM7416038.1"/>
    </source>
</evidence>
<evidence type="ECO:0000259" key="12">
    <source>
        <dbReference type="Pfam" id="PF06974"/>
    </source>
</evidence>
<dbReference type="Proteomes" id="UP000703038">
    <property type="component" value="Unassembled WGS sequence"/>
</dbReference>
<dbReference type="PANTHER" id="PTHR31650:SF1">
    <property type="entry name" value="WAX ESTER SYNTHASE_DIACYLGLYCEROL ACYLTRANSFERASE 4-RELATED"/>
    <property type="match status" value="1"/>
</dbReference>
<comment type="caution">
    <text evidence="13">The sequence shown here is derived from an EMBL/GenBank/DDBJ whole genome shotgun (WGS) entry which is preliminary data.</text>
</comment>
<keyword evidence="7" id="KW-0319">Glycerol metabolism</keyword>
<comment type="catalytic activity">
    <reaction evidence="10">
        <text>an acyl-CoA + a 1,2-diacyl-sn-glycerol = a triacyl-sn-glycerol + CoA</text>
        <dbReference type="Rhea" id="RHEA:10868"/>
        <dbReference type="ChEBI" id="CHEBI:17815"/>
        <dbReference type="ChEBI" id="CHEBI:57287"/>
        <dbReference type="ChEBI" id="CHEBI:58342"/>
        <dbReference type="ChEBI" id="CHEBI:64615"/>
        <dbReference type="EC" id="2.3.1.20"/>
    </reaction>
</comment>
<sequence>MTMARRGTAERGTAMHARDALNLFFESPLTSAAVVHCYVLADGAAVRSVADAAEFGRGILALDPLFTRRLVSVPADLAFPHWVPTRVDVTEHVYVHTPPAGRSRDLLVSMITDFTTTPLPRERPPWEFHFVLDVTGIDGVAEGATVVIFRSHHSAIDGMGSVELVNRVFGANPTPRVDTDTAVDVPGPVRAARALPRDIVTLTGAALRRRTAARALTASSDSGTAAHGSFPATRFNRRVRPSMVFDMTFFEMSRVRALKNRAGGVTLNDVMVTVVSLALSAYLAEDGELPTDSLGTTIPVSTRAMGESTNANRITIAKLSLHTDVIDPVVRLRAVHASASRAKDDATVIATRLPAHPLTVMPAPLMALLAKTMRSPAAPARVATNTMITNVPYGVGGVTIAGSPMVGVFGPLPTVTGVALAHAVATFGASMFVSVTSVEDVMPDTARYIRHIRTAFDRLEAAVTPSDARPPAARAAVTPTAITVSP</sequence>
<evidence type="ECO:0000313" key="14">
    <source>
        <dbReference type="Proteomes" id="UP000703038"/>
    </source>
</evidence>
<keyword evidence="5" id="KW-0444">Lipid biosynthesis</keyword>
<dbReference type="InterPro" id="IPR004255">
    <property type="entry name" value="O-acyltransferase_WSD1_N"/>
</dbReference>
<name>A0ABS2KVU2_9NOCA</name>
<dbReference type="EMBL" id="JAFBBK010000001">
    <property type="protein sequence ID" value="MBM7416038.1"/>
    <property type="molecule type" value="Genomic_DNA"/>
</dbReference>
<evidence type="ECO:0000256" key="5">
    <source>
        <dbReference type="ARBA" id="ARBA00022516"/>
    </source>
</evidence>
<comment type="pathway">
    <text evidence="1">Glycerolipid metabolism; triacylglycerol biosynthesis.</text>
</comment>
<keyword evidence="6" id="KW-0808">Transferase</keyword>
<evidence type="ECO:0000256" key="6">
    <source>
        <dbReference type="ARBA" id="ARBA00022679"/>
    </source>
</evidence>
<keyword evidence="14" id="KW-1185">Reference proteome</keyword>
<dbReference type="InterPro" id="IPR009721">
    <property type="entry name" value="O-acyltransferase_WSD1_C"/>
</dbReference>
<comment type="similarity">
    <text evidence="3">Belongs to the long-chain O-acyltransferase family.</text>
</comment>
<evidence type="ECO:0000256" key="3">
    <source>
        <dbReference type="ARBA" id="ARBA00009587"/>
    </source>
</evidence>
<dbReference type="GO" id="GO:0016746">
    <property type="term" value="F:acyltransferase activity"/>
    <property type="evidence" value="ECO:0007669"/>
    <property type="project" value="UniProtKB-KW"/>
</dbReference>
<dbReference type="Pfam" id="PF06974">
    <property type="entry name" value="WS_DGAT_C"/>
    <property type="match status" value="1"/>
</dbReference>
<evidence type="ECO:0000256" key="4">
    <source>
        <dbReference type="ARBA" id="ARBA00013244"/>
    </source>
</evidence>
<dbReference type="EC" id="2.3.1.20" evidence="4"/>
<evidence type="ECO:0000259" key="11">
    <source>
        <dbReference type="Pfam" id="PF03007"/>
    </source>
</evidence>
<evidence type="ECO:0000256" key="8">
    <source>
        <dbReference type="ARBA" id="ARBA00023098"/>
    </source>
</evidence>
<accession>A0ABS2KVU2</accession>
<organism evidence="13 14">
    <name type="scientific">Rhodococcoides corynebacterioides</name>
    <dbReference type="NCBI Taxonomy" id="53972"/>
    <lineage>
        <taxon>Bacteria</taxon>
        <taxon>Bacillati</taxon>
        <taxon>Actinomycetota</taxon>
        <taxon>Actinomycetes</taxon>
        <taxon>Mycobacteriales</taxon>
        <taxon>Nocardiaceae</taxon>
        <taxon>Rhodococcoides</taxon>
    </lineage>
</organism>
<dbReference type="RefSeq" id="WP_204868940.1">
    <property type="nucleotide sequence ID" value="NZ_JAFBBK010000001.1"/>
</dbReference>
<feature type="domain" description="O-acyltransferase WSD1 C-terminal" evidence="12">
    <location>
        <begin position="312"/>
        <end position="459"/>
    </location>
</feature>
<evidence type="ECO:0000256" key="7">
    <source>
        <dbReference type="ARBA" id="ARBA00022798"/>
    </source>
</evidence>
<keyword evidence="9 13" id="KW-0012">Acyltransferase</keyword>
<comment type="pathway">
    <text evidence="2">Lipid metabolism.</text>
</comment>
<evidence type="ECO:0000256" key="10">
    <source>
        <dbReference type="ARBA" id="ARBA00048109"/>
    </source>
</evidence>
<gene>
    <name evidence="13" type="ORF">JOE42_002771</name>
</gene>
<feature type="domain" description="O-acyltransferase WSD1-like N-terminal" evidence="11">
    <location>
        <begin position="19"/>
        <end position="271"/>
    </location>
</feature>
<dbReference type="InterPro" id="IPR045034">
    <property type="entry name" value="O-acyltransferase_WSD1-like"/>
</dbReference>
<keyword evidence="8" id="KW-0443">Lipid metabolism</keyword>
<evidence type="ECO:0000256" key="2">
    <source>
        <dbReference type="ARBA" id="ARBA00005189"/>
    </source>
</evidence>